<dbReference type="OrthoDB" id="9792586at2"/>
<dbReference type="Gene3D" id="3.40.50.150">
    <property type="entry name" value="Vaccinia Virus protein VP39"/>
    <property type="match status" value="1"/>
</dbReference>
<dbReference type="InterPro" id="IPR004951">
    <property type="entry name" value="DUF268_CAE_spp"/>
</dbReference>
<proteinExistence type="predicted"/>
<comment type="caution">
    <text evidence="1">The sequence shown here is derived from an EMBL/GenBank/DDBJ whole genome shotgun (WGS) entry which is preliminary data.</text>
</comment>
<dbReference type="RefSeq" id="WP_141608989.1">
    <property type="nucleotide sequence ID" value="NZ_VIGC02000005.1"/>
</dbReference>
<evidence type="ECO:0000313" key="2">
    <source>
        <dbReference type="Proteomes" id="UP000317371"/>
    </source>
</evidence>
<dbReference type="EMBL" id="VIGC01000005">
    <property type="protein sequence ID" value="TQE97004.1"/>
    <property type="molecule type" value="Genomic_DNA"/>
</dbReference>
<organism evidence="1 2">
    <name type="scientific">Litorilinea aerophila</name>
    <dbReference type="NCBI Taxonomy" id="1204385"/>
    <lineage>
        <taxon>Bacteria</taxon>
        <taxon>Bacillati</taxon>
        <taxon>Chloroflexota</taxon>
        <taxon>Caldilineae</taxon>
        <taxon>Caldilineales</taxon>
        <taxon>Caldilineaceae</taxon>
        <taxon>Litorilinea</taxon>
    </lineage>
</organism>
<dbReference type="AlphaFoldDB" id="A0A540VJR8"/>
<dbReference type="InParanoid" id="A0A540VJR8"/>
<dbReference type="Proteomes" id="UP000317371">
    <property type="component" value="Unassembled WGS sequence"/>
</dbReference>
<dbReference type="Pfam" id="PF03269">
    <property type="entry name" value="DUF268"/>
    <property type="match status" value="1"/>
</dbReference>
<name>A0A540VJR8_9CHLR</name>
<dbReference type="InterPro" id="IPR029063">
    <property type="entry name" value="SAM-dependent_MTases_sf"/>
</dbReference>
<accession>A0A540VJR8</accession>
<keyword evidence="2" id="KW-1185">Reference proteome</keyword>
<protein>
    <submittedName>
        <fullName evidence="1">DUF268 domain-containing protein</fullName>
    </submittedName>
</protein>
<reference evidence="1 2" key="1">
    <citation type="submission" date="2019-06" db="EMBL/GenBank/DDBJ databases">
        <title>Genome sequence of Litorilinea aerophila BAA-2444.</title>
        <authorList>
            <person name="Maclea K.S."/>
            <person name="Maurais E.G."/>
            <person name="Iannazzi L.C."/>
        </authorList>
    </citation>
    <scope>NUCLEOTIDE SEQUENCE [LARGE SCALE GENOMIC DNA]</scope>
    <source>
        <strain evidence="1 2">ATCC BAA-2444</strain>
    </source>
</reference>
<gene>
    <name evidence="1" type="ORF">FKZ61_05030</name>
</gene>
<sequence length="267" mass="30996">MVRRLMQIPAGWLWLRLVVGLFRTRDAYVRLRLVRYIRDVTWFLRDFRRFRAMPSQAFQLDRVFPCLSDRTTFTPVDPLYFYQDCWFARKIFELKPAHHYDVGSSVRSIGLVSQFVPITMFDIRPIPLKLDQLEFRQGSILDLPLADDSVASISSLCVLEHIGLGRYGDPLDPQGSEKAIAELKRVVKPGGVIMVSVPVDRVNRVYFNAHRAFTRDYFLQLFQGCTLLEEKYIYGSEMVDYYDPGRGFGTGLYLFRKQGDVSPFGPR</sequence>
<evidence type="ECO:0000313" key="1">
    <source>
        <dbReference type="EMBL" id="TQE97004.1"/>
    </source>
</evidence>
<dbReference type="SUPFAM" id="SSF53335">
    <property type="entry name" value="S-adenosyl-L-methionine-dependent methyltransferases"/>
    <property type="match status" value="1"/>
</dbReference>